<protein>
    <recommendedName>
        <fullName evidence="1">PDZ domain-containing protein</fullName>
    </recommendedName>
</protein>
<evidence type="ECO:0000259" key="1">
    <source>
        <dbReference type="PROSITE" id="PS50106"/>
    </source>
</evidence>
<accession>X1V2K2</accession>
<evidence type="ECO:0000313" key="2">
    <source>
        <dbReference type="EMBL" id="GAJ23914.1"/>
    </source>
</evidence>
<proteinExistence type="predicted"/>
<dbReference type="InterPro" id="IPR041489">
    <property type="entry name" value="PDZ_6"/>
</dbReference>
<dbReference type="Pfam" id="PF17820">
    <property type="entry name" value="PDZ_6"/>
    <property type="match status" value="1"/>
</dbReference>
<feature type="domain" description="PDZ" evidence="1">
    <location>
        <begin position="1"/>
        <end position="43"/>
    </location>
</feature>
<name>X1V2K2_9ZZZZ</name>
<dbReference type="EMBL" id="BARW01037296">
    <property type="protein sequence ID" value="GAJ23914.1"/>
    <property type="molecule type" value="Genomic_DNA"/>
</dbReference>
<dbReference type="InterPro" id="IPR036034">
    <property type="entry name" value="PDZ_sf"/>
</dbReference>
<feature type="non-terminal residue" evidence="2">
    <location>
        <position position="1"/>
    </location>
</feature>
<dbReference type="Gene3D" id="2.30.42.10">
    <property type="match status" value="1"/>
</dbReference>
<gene>
    <name evidence="2" type="ORF">S12H4_57620</name>
</gene>
<sequence length="84" mass="9334">IPHNQVIGQVMIEEVTPGSPAARAGIEPGDTFLSVNEKPVNNIGDLHRYIQLNLGKEITILVKHSDSTTEDIIVIIMNYLRWQA</sequence>
<reference evidence="2" key="1">
    <citation type="journal article" date="2014" name="Front. Microbiol.">
        <title>High frequency of phylogenetically diverse reductive dehalogenase-homologous genes in deep subseafloor sedimentary metagenomes.</title>
        <authorList>
            <person name="Kawai M."/>
            <person name="Futagami T."/>
            <person name="Toyoda A."/>
            <person name="Takaki Y."/>
            <person name="Nishi S."/>
            <person name="Hori S."/>
            <person name="Arai W."/>
            <person name="Tsubouchi T."/>
            <person name="Morono Y."/>
            <person name="Uchiyama I."/>
            <person name="Ito T."/>
            <person name="Fujiyama A."/>
            <person name="Inagaki F."/>
            <person name="Takami H."/>
        </authorList>
    </citation>
    <scope>NUCLEOTIDE SEQUENCE</scope>
    <source>
        <strain evidence="2">Expedition CK06-06</strain>
    </source>
</reference>
<dbReference type="InterPro" id="IPR001478">
    <property type="entry name" value="PDZ"/>
</dbReference>
<dbReference type="AlphaFoldDB" id="X1V2K2"/>
<comment type="caution">
    <text evidence="2">The sequence shown here is derived from an EMBL/GenBank/DDBJ whole genome shotgun (WGS) entry which is preliminary data.</text>
</comment>
<dbReference type="SMART" id="SM00228">
    <property type="entry name" value="PDZ"/>
    <property type="match status" value="1"/>
</dbReference>
<organism evidence="2">
    <name type="scientific">marine sediment metagenome</name>
    <dbReference type="NCBI Taxonomy" id="412755"/>
    <lineage>
        <taxon>unclassified sequences</taxon>
        <taxon>metagenomes</taxon>
        <taxon>ecological metagenomes</taxon>
    </lineage>
</organism>
<dbReference type="PROSITE" id="PS50106">
    <property type="entry name" value="PDZ"/>
    <property type="match status" value="1"/>
</dbReference>
<dbReference type="SUPFAM" id="SSF50156">
    <property type="entry name" value="PDZ domain-like"/>
    <property type="match status" value="1"/>
</dbReference>